<dbReference type="CDD" id="cd03257">
    <property type="entry name" value="ABC_NikE_OppD_transporters"/>
    <property type="match status" value="1"/>
</dbReference>
<reference evidence="6 7" key="1">
    <citation type="submission" date="2023-07" db="EMBL/GenBank/DDBJ databases">
        <title>Sorghum-associated microbial communities from plants grown in Nebraska, USA.</title>
        <authorList>
            <person name="Schachtman D."/>
        </authorList>
    </citation>
    <scope>NUCLEOTIDE SEQUENCE [LARGE SCALE GENOMIC DNA]</scope>
    <source>
        <strain evidence="6 7">2980</strain>
    </source>
</reference>
<dbReference type="PROSITE" id="PS00211">
    <property type="entry name" value="ABC_TRANSPORTER_1"/>
    <property type="match status" value="1"/>
</dbReference>
<dbReference type="PANTHER" id="PTHR43776">
    <property type="entry name" value="TRANSPORT ATP-BINDING PROTEIN"/>
    <property type="match status" value="1"/>
</dbReference>
<comment type="caution">
    <text evidence="6">The sequence shown here is derived from an EMBL/GenBank/DDBJ whole genome shotgun (WGS) entry which is preliminary data.</text>
</comment>
<protein>
    <submittedName>
        <fullName evidence="6">ABC-type oligopeptide transport system ATPase subunit</fullName>
    </submittedName>
</protein>
<keyword evidence="2" id="KW-0813">Transport</keyword>
<keyword evidence="4" id="KW-0067">ATP-binding</keyword>
<evidence type="ECO:0000313" key="7">
    <source>
        <dbReference type="Proteomes" id="UP001259347"/>
    </source>
</evidence>
<dbReference type="SUPFAM" id="SSF52540">
    <property type="entry name" value="P-loop containing nucleoside triphosphate hydrolases"/>
    <property type="match status" value="1"/>
</dbReference>
<proteinExistence type="inferred from homology"/>
<evidence type="ECO:0000313" key="6">
    <source>
        <dbReference type="EMBL" id="MDR6868377.1"/>
    </source>
</evidence>
<evidence type="ECO:0000259" key="5">
    <source>
        <dbReference type="PROSITE" id="PS50893"/>
    </source>
</evidence>
<dbReference type="InterPro" id="IPR017871">
    <property type="entry name" value="ABC_transporter-like_CS"/>
</dbReference>
<name>A0ABU1SFI6_9MICO</name>
<comment type="similarity">
    <text evidence="1">Belongs to the ABC transporter superfamily.</text>
</comment>
<evidence type="ECO:0000256" key="4">
    <source>
        <dbReference type="ARBA" id="ARBA00022840"/>
    </source>
</evidence>
<gene>
    <name evidence="6" type="ORF">J2Y69_002993</name>
</gene>
<dbReference type="InterPro" id="IPR003593">
    <property type="entry name" value="AAA+_ATPase"/>
</dbReference>
<dbReference type="Proteomes" id="UP001259347">
    <property type="component" value="Unassembled WGS sequence"/>
</dbReference>
<dbReference type="PANTHER" id="PTHR43776:SF7">
    <property type="entry name" value="D,D-DIPEPTIDE TRANSPORT ATP-BINDING PROTEIN DDPF-RELATED"/>
    <property type="match status" value="1"/>
</dbReference>
<accession>A0ABU1SFI6</accession>
<dbReference type="InterPro" id="IPR050319">
    <property type="entry name" value="ABC_transp_ATP-bind"/>
</dbReference>
<dbReference type="InterPro" id="IPR027417">
    <property type="entry name" value="P-loop_NTPase"/>
</dbReference>
<evidence type="ECO:0000256" key="3">
    <source>
        <dbReference type="ARBA" id="ARBA00022741"/>
    </source>
</evidence>
<dbReference type="InterPro" id="IPR013563">
    <property type="entry name" value="Oligopep_ABC_C"/>
</dbReference>
<organism evidence="6 7">
    <name type="scientific">Microbacterium resistens</name>
    <dbReference type="NCBI Taxonomy" id="156977"/>
    <lineage>
        <taxon>Bacteria</taxon>
        <taxon>Bacillati</taxon>
        <taxon>Actinomycetota</taxon>
        <taxon>Actinomycetes</taxon>
        <taxon>Micrococcales</taxon>
        <taxon>Microbacteriaceae</taxon>
        <taxon>Microbacterium</taxon>
    </lineage>
</organism>
<keyword evidence="3" id="KW-0547">Nucleotide-binding</keyword>
<dbReference type="Pfam" id="PF00005">
    <property type="entry name" value="ABC_tran"/>
    <property type="match status" value="1"/>
</dbReference>
<keyword evidence="7" id="KW-1185">Reference proteome</keyword>
<dbReference type="Gene3D" id="3.40.50.300">
    <property type="entry name" value="P-loop containing nucleotide triphosphate hydrolases"/>
    <property type="match status" value="1"/>
</dbReference>
<feature type="domain" description="ABC transporter" evidence="5">
    <location>
        <begin position="22"/>
        <end position="267"/>
    </location>
</feature>
<dbReference type="SMART" id="SM00382">
    <property type="entry name" value="AAA"/>
    <property type="match status" value="1"/>
</dbReference>
<evidence type="ECO:0000256" key="2">
    <source>
        <dbReference type="ARBA" id="ARBA00022448"/>
    </source>
</evidence>
<dbReference type="Pfam" id="PF08352">
    <property type="entry name" value="oligo_HPY"/>
    <property type="match status" value="1"/>
</dbReference>
<dbReference type="RefSeq" id="WP_310022131.1">
    <property type="nucleotide sequence ID" value="NZ_JAVDUM010000014.1"/>
</dbReference>
<sequence>MMTEQQAEHAATAETAHQDPLIRVDALRKEFRVRGRGRGARSLVAVDDVTLDIEEGETLAVVGESGSGKSTLGRAILQLERPTSGSVHYRGEDLTAMSPARRRLRQRDMQIIFQDPYSSLNPTRSALQQVLEPLQVLRAPDAVERAIEALERVGIPADAAARLPRSFSGGQRQRIAIARAIAVRPSFIVCDEPVSALDRSTQAQVADLLRDLQRQLGLTYLFISHDLSVVREIARRTAVMYRGRVVELGPTAQIFDSPQHPYTRRLLEAMLVREPEIARERLARVGADEADTITTIGDLREIAPGHLVRLSAPPSDAA</sequence>
<dbReference type="PROSITE" id="PS50893">
    <property type="entry name" value="ABC_TRANSPORTER_2"/>
    <property type="match status" value="1"/>
</dbReference>
<evidence type="ECO:0000256" key="1">
    <source>
        <dbReference type="ARBA" id="ARBA00005417"/>
    </source>
</evidence>
<dbReference type="EMBL" id="JAVDUM010000014">
    <property type="protein sequence ID" value="MDR6868377.1"/>
    <property type="molecule type" value="Genomic_DNA"/>
</dbReference>
<dbReference type="InterPro" id="IPR003439">
    <property type="entry name" value="ABC_transporter-like_ATP-bd"/>
</dbReference>